<evidence type="ECO:0000256" key="1">
    <source>
        <dbReference type="ARBA" id="ARBA00001286"/>
    </source>
</evidence>
<evidence type="ECO:0000259" key="7">
    <source>
        <dbReference type="Pfam" id="PF01035"/>
    </source>
</evidence>
<dbReference type="SUPFAM" id="SSF46767">
    <property type="entry name" value="Methylated DNA-protein cysteine methyltransferase, C-terminal domain"/>
    <property type="match status" value="1"/>
</dbReference>
<evidence type="ECO:0000256" key="3">
    <source>
        <dbReference type="ARBA" id="ARBA00022679"/>
    </source>
</evidence>
<keyword evidence="4" id="KW-0227">DNA damage</keyword>
<dbReference type="PROSITE" id="PS00374">
    <property type="entry name" value="MGMT"/>
    <property type="match status" value="1"/>
</dbReference>
<comment type="catalytic activity">
    <reaction evidence="1">
        <text>a 4-O-methyl-thymidine in DNA + L-cysteinyl-[protein] = a thymidine in DNA + S-methyl-L-cysteinyl-[protein]</text>
        <dbReference type="Rhea" id="RHEA:53428"/>
        <dbReference type="Rhea" id="RHEA-COMP:10131"/>
        <dbReference type="Rhea" id="RHEA-COMP:10132"/>
        <dbReference type="Rhea" id="RHEA-COMP:13555"/>
        <dbReference type="Rhea" id="RHEA-COMP:13556"/>
        <dbReference type="ChEBI" id="CHEBI:29950"/>
        <dbReference type="ChEBI" id="CHEBI:82612"/>
        <dbReference type="ChEBI" id="CHEBI:137386"/>
        <dbReference type="ChEBI" id="CHEBI:137387"/>
        <dbReference type="EC" id="2.1.1.63"/>
    </reaction>
</comment>
<sequence length="85" mass="9602">MMTFQQQVYAVVKKIPKGKTLTYKEVAMQVGKPKAYRAVGNILNKNRDPEVPCHRVIRSDGKLGGYRDGAIAKVRILKREGFIIN</sequence>
<dbReference type="GO" id="GO:0006281">
    <property type="term" value="P:DNA repair"/>
    <property type="evidence" value="ECO:0007669"/>
    <property type="project" value="UniProtKB-KW"/>
</dbReference>
<dbReference type="InterPro" id="IPR036217">
    <property type="entry name" value="MethylDNA_cys_MeTrfase_DNAb"/>
</dbReference>
<evidence type="ECO:0000256" key="2">
    <source>
        <dbReference type="ARBA" id="ARBA00022603"/>
    </source>
</evidence>
<reference evidence="8 9" key="1">
    <citation type="journal article" date="2016" name="Nat. Commun.">
        <title>Thousands of microbial genomes shed light on interconnected biogeochemical processes in an aquifer system.</title>
        <authorList>
            <person name="Anantharaman K."/>
            <person name="Brown C.T."/>
            <person name="Hug L.A."/>
            <person name="Sharon I."/>
            <person name="Castelle C.J."/>
            <person name="Probst A.J."/>
            <person name="Thomas B.C."/>
            <person name="Singh A."/>
            <person name="Wilkins M.J."/>
            <person name="Karaoz U."/>
            <person name="Brodie E.L."/>
            <person name="Williams K.H."/>
            <person name="Hubbard S.S."/>
            <person name="Banfield J.F."/>
        </authorList>
    </citation>
    <scope>NUCLEOTIDE SEQUENCE [LARGE SCALE GENOMIC DNA]</scope>
</reference>
<keyword evidence="3 8" id="KW-0808">Transferase</keyword>
<dbReference type="PANTHER" id="PTHR10815:SF13">
    <property type="entry name" value="METHYLATED-DNA--PROTEIN-CYSTEINE METHYLTRANSFERASE"/>
    <property type="match status" value="1"/>
</dbReference>
<dbReference type="CDD" id="cd06445">
    <property type="entry name" value="ATase"/>
    <property type="match status" value="1"/>
</dbReference>
<evidence type="ECO:0000313" key="9">
    <source>
        <dbReference type="Proteomes" id="UP000176431"/>
    </source>
</evidence>
<dbReference type="NCBIfam" id="TIGR00589">
    <property type="entry name" value="ogt"/>
    <property type="match status" value="1"/>
</dbReference>
<dbReference type="Proteomes" id="UP000176431">
    <property type="component" value="Unassembled WGS sequence"/>
</dbReference>
<protein>
    <submittedName>
        <fullName evidence="8">6-O-methylguanine DNA methyltransferase</fullName>
    </submittedName>
</protein>
<organism evidence="8 9">
    <name type="scientific">Candidatus Azambacteria bacterium RIFCSPHIGHO2_01_FULL_40_24</name>
    <dbReference type="NCBI Taxonomy" id="1797301"/>
    <lineage>
        <taxon>Bacteria</taxon>
        <taxon>Candidatus Azamiibacteriota</taxon>
    </lineage>
</organism>
<dbReference type="EMBL" id="MEYK01000019">
    <property type="protein sequence ID" value="OGD25198.1"/>
    <property type="molecule type" value="Genomic_DNA"/>
</dbReference>
<evidence type="ECO:0000313" key="8">
    <source>
        <dbReference type="EMBL" id="OGD25198.1"/>
    </source>
</evidence>
<evidence type="ECO:0000256" key="6">
    <source>
        <dbReference type="ARBA" id="ARBA00049348"/>
    </source>
</evidence>
<evidence type="ECO:0000256" key="5">
    <source>
        <dbReference type="ARBA" id="ARBA00023204"/>
    </source>
</evidence>
<dbReference type="InterPro" id="IPR001497">
    <property type="entry name" value="MethylDNA_cys_MeTrfase_AS"/>
</dbReference>
<evidence type="ECO:0000256" key="4">
    <source>
        <dbReference type="ARBA" id="ARBA00022763"/>
    </source>
</evidence>
<dbReference type="InterPro" id="IPR036388">
    <property type="entry name" value="WH-like_DNA-bd_sf"/>
</dbReference>
<keyword evidence="2 8" id="KW-0489">Methyltransferase</keyword>
<dbReference type="Gene3D" id="1.10.10.10">
    <property type="entry name" value="Winged helix-like DNA-binding domain superfamily/Winged helix DNA-binding domain"/>
    <property type="match status" value="1"/>
</dbReference>
<dbReference type="GO" id="GO:0032259">
    <property type="term" value="P:methylation"/>
    <property type="evidence" value="ECO:0007669"/>
    <property type="project" value="UniProtKB-KW"/>
</dbReference>
<comment type="catalytic activity">
    <reaction evidence="6">
        <text>a 6-O-methyl-2'-deoxyguanosine in DNA + L-cysteinyl-[protein] = S-methyl-L-cysteinyl-[protein] + a 2'-deoxyguanosine in DNA</text>
        <dbReference type="Rhea" id="RHEA:24000"/>
        <dbReference type="Rhea" id="RHEA-COMP:10131"/>
        <dbReference type="Rhea" id="RHEA-COMP:10132"/>
        <dbReference type="Rhea" id="RHEA-COMP:11367"/>
        <dbReference type="Rhea" id="RHEA-COMP:11368"/>
        <dbReference type="ChEBI" id="CHEBI:29950"/>
        <dbReference type="ChEBI" id="CHEBI:82612"/>
        <dbReference type="ChEBI" id="CHEBI:85445"/>
        <dbReference type="ChEBI" id="CHEBI:85448"/>
        <dbReference type="EC" id="2.1.1.63"/>
    </reaction>
</comment>
<accession>A0A1F5B3L2</accession>
<dbReference type="AlphaFoldDB" id="A0A1F5B3L2"/>
<name>A0A1F5B3L2_9BACT</name>
<dbReference type="PANTHER" id="PTHR10815">
    <property type="entry name" value="METHYLATED-DNA--PROTEIN-CYSTEINE METHYLTRANSFERASE"/>
    <property type="match status" value="1"/>
</dbReference>
<comment type="caution">
    <text evidence="8">The sequence shown here is derived from an EMBL/GenBank/DDBJ whole genome shotgun (WGS) entry which is preliminary data.</text>
</comment>
<proteinExistence type="predicted"/>
<feature type="domain" description="Methylated-DNA-[protein]-cysteine S-methyltransferase DNA binding" evidence="7">
    <location>
        <begin position="4"/>
        <end position="81"/>
    </location>
</feature>
<dbReference type="Pfam" id="PF01035">
    <property type="entry name" value="DNA_binding_1"/>
    <property type="match status" value="1"/>
</dbReference>
<keyword evidence="5" id="KW-0234">DNA repair</keyword>
<dbReference type="InterPro" id="IPR014048">
    <property type="entry name" value="MethylDNA_cys_MeTrfase_DNA-bd"/>
</dbReference>
<gene>
    <name evidence="8" type="ORF">A2819_03185</name>
</gene>
<dbReference type="GO" id="GO:0003908">
    <property type="term" value="F:methylated-DNA-[protein]-cysteine S-methyltransferase activity"/>
    <property type="evidence" value="ECO:0007669"/>
    <property type="project" value="UniProtKB-EC"/>
</dbReference>